<gene>
    <name evidence="1" type="ORF">C8Q69DRAFT_466374</name>
</gene>
<dbReference type="GeneID" id="39599835"/>
<dbReference type="Proteomes" id="UP000283841">
    <property type="component" value="Unassembled WGS sequence"/>
</dbReference>
<evidence type="ECO:0000313" key="2">
    <source>
        <dbReference type="Proteomes" id="UP000283841"/>
    </source>
</evidence>
<proteinExistence type="predicted"/>
<evidence type="ECO:0000313" key="1">
    <source>
        <dbReference type="EMBL" id="RWQ95545.1"/>
    </source>
</evidence>
<dbReference type="GO" id="GO:0031146">
    <property type="term" value="P:SCF-dependent proteasomal ubiquitin-dependent protein catabolic process"/>
    <property type="evidence" value="ECO:0007669"/>
    <property type="project" value="TreeGrafter"/>
</dbReference>
<organism evidence="1 2">
    <name type="scientific">Byssochlamys spectabilis</name>
    <name type="common">Paecilomyces variotii</name>
    <dbReference type="NCBI Taxonomy" id="264951"/>
    <lineage>
        <taxon>Eukaryota</taxon>
        <taxon>Fungi</taxon>
        <taxon>Dikarya</taxon>
        <taxon>Ascomycota</taxon>
        <taxon>Pezizomycotina</taxon>
        <taxon>Eurotiomycetes</taxon>
        <taxon>Eurotiomycetidae</taxon>
        <taxon>Eurotiales</taxon>
        <taxon>Thermoascaceae</taxon>
        <taxon>Paecilomyces</taxon>
    </lineage>
</organism>
<dbReference type="AlphaFoldDB" id="A0A443HUP8"/>
<dbReference type="STRING" id="264951.A0A443HUP8"/>
<protein>
    <submittedName>
        <fullName evidence="1">Uncharacterized protein</fullName>
    </submittedName>
</protein>
<dbReference type="RefSeq" id="XP_028485190.1">
    <property type="nucleotide sequence ID" value="XM_028630558.1"/>
</dbReference>
<dbReference type="EMBL" id="RCNU01000005">
    <property type="protein sequence ID" value="RWQ95545.1"/>
    <property type="molecule type" value="Genomic_DNA"/>
</dbReference>
<dbReference type="SUPFAM" id="SSF52047">
    <property type="entry name" value="RNI-like"/>
    <property type="match status" value="1"/>
</dbReference>
<dbReference type="GO" id="GO:0019005">
    <property type="term" value="C:SCF ubiquitin ligase complex"/>
    <property type="evidence" value="ECO:0007669"/>
    <property type="project" value="TreeGrafter"/>
</dbReference>
<reference evidence="1 2" key="1">
    <citation type="journal article" date="2018" name="Front. Microbiol.">
        <title>Genomic and genetic insights into a cosmopolitan fungus, Paecilomyces variotii (Eurotiales).</title>
        <authorList>
            <person name="Urquhart A.S."/>
            <person name="Mondo S.J."/>
            <person name="Makela M.R."/>
            <person name="Hane J.K."/>
            <person name="Wiebenga A."/>
            <person name="He G."/>
            <person name="Mihaltcheva S."/>
            <person name="Pangilinan J."/>
            <person name="Lipzen A."/>
            <person name="Barry K."/>
            <person name="de Vries R.P."/>
            <person name="Grigoriev I.V."/>
            <person name="Idnurm A."/>
        </authorList>
    </citation>
    <scope>NUCLEOTIDE SEQUENCE [LARGE SCALE GENOMIC DNA]</scope>
    <source>
        <strain evidence="1 2">CBS 101075</strain>
    </source>
</reference>
<comment type="caution">
    <text evidence="1">The sequence shown here is derived from an EMBL/GenBank/DDBJ whole genome shotgun (WGS) entry which is preliminary data.</text>
</comment>
<accession>A0A443HUP8</accession>
<sequence>MAVVLPSDVWYIILGFLKAERDYNTIFQCAVSSHILTEPAITVLYQLYDTSPVTGGGPEDEQFKSRRTAVSLASARSEQDAVVRKWALMWRSIILSTFDKTYLPYYSYIRELDLTDLTNLISDSRFTGKIRDEFFSGELGDYAFRDQAEYELKGNKRLRSSKSSIDTAAIGERLGAAIVKKATAVRELSGNVSPSSLSEWVRGLAQLQALSLWSGNALSQQAEVEIKAHCPEFRKLTLFRWMDSPTDKAELTCERFLNGLRPHSLEYFEVISLSQLGPRSIKAFGSHLDSLTELKLTSLQIDAIAELPSLTSPPALRVLALTDSAPALRDEKFYSIVRDVAEWMCSCKNLRLLALRRFLDDPALLSQALSDDRLRLTKLSVEGYTMQTSRAFHEALASQTSLQSLYLQGDSSEFPDDQAILVQALGQLSNLRELELKDISENFTPDHVITLTPYLPQLERLWISGHDFDDEVWNAFLALPKLRVLIIHALSDFTAEGILDFISQLGPGNRGLHLSILNALSDANITEEAQTVIGETLAQNLGGTFDFGLAQEEYTDSESEED</sequence>
<dbReference type="InterPro" id="IPR032675">
    <property type="entry name" value="LRR_dom_sf"/>
</dbReference>
<dbReference type="PANTHER" id="PTHR13318:SF95">
    <property type="entry name" value="F-BOX PROTEIN YLR352W"/>
    <property type="match status" value="1"/>
</dbReference>
<dbReference type="PANTHER" id="PTHR13318">
    <property type="entry name" value="PARTNER OF PAIRED, ISOFORM B-RELATED"/>
    <property type="match status" value="1"/>
</dbReference>
<dbReference type="Gene3D" id="3.80.10.10">
    <property type="entry name" value="Ribonuclease Inhibitor"/>
    <property type="match status" value="2"/>
</dbReference>
<name>A0A443HUP8_BYSSP</name>
<keyword evidence="2" id="KW-1185">Reference proteome</keyword>
<dbReference type="VEuPathDB" id="FungiDB:C8Q69DRAFT_466374"/>